<dbReference type="GO" id="GO:0016779">
    <property type="term" value="F:nucleotidyltransferase activity"/>
    <property type="evidence" value="ECO:0007669"/>
    <property type="project" value="TreeGrafter"/>
</dbReference>
<comment type="caution">
    <text evidence="3">The sequence shown here is derived from an EMBL/GenBank/DDBJ whole genome shotgun (WGS) entry which is preliminary data.</text>
</comment>
<dbReference type="Pfam" id="PF00899">
    <property type="entry name" value="ThiF"/>
    <property type="match status" value="1"/>
</dbReference>
<dbReference type="InterPro" id="IPR045886">
    <property type="entry name" value="ThiF/MoeB/HesA"/>
</dbReference>
<evidence type="ECO:0000313" key="3">
    <source>
        <dbReference type="EMBL" id="HIQ61842.1"/>
    </source>
</evidence>
<dbReference type="EMBL" id="DVFO01000105">
    <property type="protein sequence ID" value="HIQ61842.1"/>
    <property type="molecule type" value="Genomic_DNA"/>
</dbReference>
<dbReference type="PANTHER" id="PTHR10953">
    <property type="entry name" value="UBIQUITIN-ACTIVATING ENZYME E1"/>
    <property type="match status" value="1"/>
</dbReference>
<evidence type="ECO:0000259" key="2">
    <source>
        <dbReference type="Pfam" id="PF00899"/>
    </source>
</evidence>
<reference evidence="3" key="1">
    <citation type="submission" date="2020-10" db="EMBL/GenBank/DDBJ databases">
        <authorList>
            <person name="Gilroy R."/>
        </authorList>
    </citation>
    <scope>NUCLEOTIDE SEQUENCE</scope>
    <source>
        <strain evidence="3">ChiGjej2B2-12916</strain>
    </source>
</reference>
<protein>
    <submittedName>
        <fullName evidence="3">HesA/MoeB/ThiF family protein</fullName>
    </submittedName>
</protein>
<reference evidence="3" key="2">
    <citation type="journal article" date="2021" name="PeerJ">
        <title>Extensive microbial diversity within the chicken gut microbiome revealed by metagenomics and culture.</title>
        <authorList>
            <person name="Gilroy R."/>
            <person name="Ravi A."/>
            <person name="Getino M."/>
            <person name="Pursley I."/>
            <person name="Horton D.L."/>
            <person name="Alikhan N.F."/>
            <person name="Baker D."/>
            <person name="Gharbi K."/>
            <person name="Hall N."/>
            <person name="Watson M."/>
            <person name="Adriaenssens E.M."/>
            <person name="Foster-Nyarko E."/>
            <person name="Jarju S."/>
            <person name="Secka A."/>
            <person name="Antonio M."/>
            <person name="Oren A."/>
            <person name="Chaudhuri R.R."/>
            <person name="La Ragione R."/>
            <person name="Hildebrand F."/>
            <person name="Pallen M.J."/>
        </authorList>
    </citation>
    <scope>NUCLEOTIDE SEQUENCE</scope>
    <source>
        <strain evidence="3">ChiGjej2B2-12916</strain>
    </source>
</reference>
<sequence>MELERYRRQLAIPEIGEEGQHKLAASSVLVVGAGGLGGPLLYALAGAGVGRLVIVDGDTVSLSNLNRQFLFDQADLGRPKAEAAARRLSAFNPDLRVEGVEAWLDENTGMELLTDCTLAVAAVDNLPGRLALNAACAQNNIPLVNGGVEGWYGSVMAVEFGKTPCLACCYAGTTPEEGGQALGAVTGAVASLMATVALQMLLGHNPIPGEMLLYDGRRLELDRVPVERGTGCPVCGRY</sequence>
<dbReference type="Proteomes" id="UP000886879">
    <property type="component" value="Unassembled WGS sequence"/>
</dbReference>
<dbReference type="GO" id="GO:0008641">
    <property type="term" value="F:ubiquitin-like modifier activating enzyme activity"/>
    <property type="evidence" value="ECO:0007669"/>
    <property type="project" value="InterPro"/>
</dbReference>
<accession>A0A9D0YTS2</accession>
<proteinExistence type="inferred from homology"/>
<comment type="similarity">
    <text evidence="1">Belongs to the HesA/MoeB/ThiF family.</text>
</comment>
<dbReference type="GO" id="GO:0004792">
    <property type="term" value="F:thiosulfate-cyanide sulfurtransferase activity"/>
    <property type="evidence" value="ECO:0007669"/>
    <property type="project" value="TreeGrafter"/>
</dbReference>
<dbReference type="AlphaFoldDB" id="A0A9D0YTS2"/>
<name>A0A9D0YTS2_9FIRM</name>
<dbReference type="PANTHER" id="PTHR10953:SF102">
    <property type="entry name" value="ADENYLYLTRANSFERASE AND SULFURTRANSFERASE MOCS3"/>
    <property type="match status" value="1"/>
</dbReference>
<feature type="domain" description="THIF-type NAD/FAD binding fold" evidence="2">
    <location>
        <begin position="6"/>
        <end position="234"/>
    </location>
</feature>
<dbReference type="SUPFAM" id="SSF69572">
    <property type="entry name" value="Activating enzymes of the ubiquitin-like proteins"/>
    <property type="match status" value="1"/>
</dbReference>
<dbReference type="Gene3D" id="3.40.50.720">
    <property type="entry name" value="NAD(P)-binding Rossmann-like Domain"/>
    <property type="match status" value="1"/>
</dbReference>
<dbReference type="CDD" id="cd00757">
    <property type="entry name" value="ThiF_MoeB_HesA_family"/>
    <property type="match status" value="1"/>
</dbReference>
<gene>
    <name evidence="3" type="ORF">IAD31_09665</name>
</gene>
<evidence type="ECO:0000313" key="4">
    <source>
        <dbReference type="Proteomes" id="UP000886879"/>
    </source>
</evidence>
<dbReference type="InterPro" id="IPR035985">
    <property type="entry name" value="Ubiquitin-activating_enz"/>
</dbReference>
<organism evidence="3 4">
    <name type="scientific">Candidatus Enterenecus faecium</name>
    <dbReference type="NCBI Taxonomy" id="2840780"/>
    <lineage>
        <taxon>Bacteria</taxon>
        <taxon>Bacillati</taxon>
        <taxon>Bacillota</taxon>
        <taxon>Clostridia</taxon>
        <taxon>Eubacteriales</taxon>
        <taxon>Candidatus Enterenecus</taxon>
    </lineage>
</organism>
<dbReference type="GO" id="GO:0005737">
    <property type="term" value="C:cytoplasm"/>
    <property type="evidence" value="ECO:0007669"/>
    <property type="project" value="TreeGrafter"/>
</dbReference>
<dbReference type="InterPro" id="IPR000594">
    <property type="entry name" value="ThiF_NAD_FAD-bd"/>
</dbReference>
<evidence type="ECO:0000256" key="1">
    <source>
        <dbReference type="ARBA" id="ARBA00009919"/>
    </source>
</evidence>
<dbReference type="FunFam" id="3.40.50.720:FF:000080">
    <property type="entry name" value="Thiazole biosynthesis adenylyltransferase ThiF"/>
    <property type="match status" value="1"/>
</dbReference>